<dbReference type="PANTHER" id="PTHR10434:SF66">
    <property type="entry name" value="PHOSPHOLIPID_GLYCEROL ACYLTRANSFERASE DOMAIN-CONTAINING PROTEIN"/>
    <property type="match status" value="1"/>
</dbReference>
<dbReference type="RefSeq" id="WP_118921808.1">
    <property type="nucleotide sequence ID" value="NZ_QXGH01000009.1"/>
</dbReference>
<protein>
    <submittedName>
        <fullName evidence="5">HAD-IB family hydrolase</fullName>
    </submittedName>
</protein>
<accession>A0A417Y759</accession>
<sequence>MSIEPLLDAIRSGPQGPKVGAFFDFDGTLIDGYSATAVFAHRLKNLELSLGEVIETAKLMSGGTLSESQFVEVVTRGVSGWAGRAVEEMEDLGERIFRQSIAGNLFHDMWRVVKAHQRSGHTVVIATSATRLQVAPFARELGIKHIVCTELDEKDGRLTGRVRGRAPWGAGKIASVEDLADREGVSLADSYGYANGNEDVPFLAGVGIPCAVNPQPDLESYAASHSWSIIRLEGRPGRLDPKPLLRTTAMYGALVGAGTAGMVMGALTGRRRRSIDFATGVFSHVAAALGNIDVKVTGERHLWSHRPAVFLVNHQSSLIDVLVTTTILRGGFTAVVKREVADIPVIGQLLTMADFAFIDRSDGSQALDVFETAKERLADGVSIAIAPEGTRSFSPEVGAFKKGAFHLAMQAGVPIVPIVIRNAGELMWRDARTARPGIVDVVVHPPILTVGWAKADLDRAVDDVHRLYKDTLEEWPAGRSPAVEGIPS</sequence>
<gene>
    <name evidence="5" type="ORF">D0Z08_01080</name>
</gene>
<dbReference type="Proteomes" id="UP000283644">
    <property type="component" value="Unassembled WGS sequence"/>
</dbReference>
<dbReference type="PANTHER" id="PTHR10434">
    <property type="entry name" value="1-ACYL-SN-GLYCEROL-3-PHOSPHATE ACYLTRANSFERASE"/>
    <property type="match status" value="1"/>
</dbReference>
<evidence type="ECO:0000259" key="4">
    <source>
        <dbReference type="SMART" id="SM00563"/>
    </source>
</evidence>
<evidence type="ECO:0000256" key="2">
    <source>
        <dbReference type="ARBA" id="ARBA00023315"/>
    </source>
</evidence>
<dbReference type="AlphaFoldDB" id="A0A417Y759"/>
<organism evidence="5 6">
    <name type="scientific">Nocardioides immobilis</name>
    <dbReference type="NCBI Taxonomy" id="2049295"/>
    <lineage>
        <taxon>Bacteria</taxon>
        <taxon>Bacillati</taxon>
        <taxon>Actinomycetota</taxon>
        <taxon>Actinomycetes</taxon>
        <taxon>Propionibacteriales</taxon>
        <taxon>Nocardioidaceae</taxon>
        <taxon>Nocardioides</taxon>
    </lineage>
</organism>
<dbReference type="InterPro" id="IPR002123">
    <property type="entry name" value="Plipid/glycerol_acylTrfase"/>
</dbReference>
<feature type="domain" description="Phospholipid/glycerol acyltransferase" evidence="4">
    <location>
        <begin position="308"/>
        <end position="423"/>
    </location>
</feature>
<keyword evidence="3" id="KW-1133">Transmembrane helix</keyword>
<keyword evidence="5" id="KW-0378">Hydrolase</keyword>
<reference evidence="5 6" key="1">
    <citation type="submission" date="2018-09" db="EMBL/GenBank/DDBJ databases">
        <title>Genome sequencing of Nocardioides immobilis CCTCC AB 2017083 for comparison to Nocardioides silvaticus.</title>
        <authorList>
            <person name="Li C."/>
            <person name="Wang G."/>
        </authorList>
    </citation>
    <scope>NUCLEOTIDE SEQUENCE [LARGE SCALE GENOMIC DNA]</scope>
    <source>
        <strain evidence="5 6">CCTCC AB 2017083</strain>
    </source>
</reference>
<dbReference type="OrthoDB" id="25607at2"/>
<dbReference type="Gene3D" id="3.40.50.1000">
    <property type="entry name" value="HAD superfamily/HAD-like"/>
    <property type="match status" value="1"/>
</dbReference>
<dbReference type="Pfam" id="PF12710">
    <property type="entry name" value="HAD"/>
    <property type="match status" value="1"/>
</dbReference>
<evidence type="ECO:0000313" key="6">
    <source>
        <dbReference type="Proteomes" id="UP000283644"/>
    </source>
</evidence>
<keyword evidence="6" id="KW-1185">Reference proteome</keyword>
<name>A0A417Y759_9ACTN</name>
<dbReference type="GO" id="GO:0003841">
    <property type="term" value="F:1-acylglycerol-3-phosphate O-acyltransferase activity"/>
    <property type="evidence" value="ECO:0007669"/>
    <property type="project" value="TreeGrafter"/>
</dbReference>
<dbReference type="Gene3D" id="1.20.1440.100">
    <property type="entry name" value="SG protein - dephosphorylation function"/>
    <property type="match status" value="1"/>
</dbReference>
<keyword evidence="3" id="KW-0812">Transmembrane</keyword>
<keyword evidence="1" id="KW-0808">Transferase</keyword>
<dbReference type="SMART" id="SM00563">
    <property type="entry name" value="PlsC"/>
    <property type="match status" value="1"/>
</dbReference>
<keyword evidence="2" id="KW-0012">Acyltransferase</keyword>
<dbReference type="CDD" id="cd02612">
    <property type="entry name" value="HAD_PGPPase"/>
    <property type="match status" value="1"/>
</dbReference>
<dbReference type="InterPro" id="IPR023214">
    <property type="entry name" value="HAD_sf"/>
</dbReference>
<dbReference type="Pfam" id="PF01553">
    <property type="entry name" value="Acyltransferase"/>
    <property type="match status" value="1"/>
</dbReference>
<dbReference type="EMBL" id="QXGH01000009">
    <property type="protein sequence ID" value="RHW28499.1"/>
    <property type="molecule type" value="Genomic_DNA"/>
</dbReference>
<dbReference type="InterPro" id="IPR036412">
    <property type="entry name" value="HAD-like_sf"/>
</dbReference>
<dbReference type="SUPFAM" id="SSF69593">
    <property type="entry name" value="Glycerol-3-phosphate (1)-acyltransferase"/>
    <property type="match status" value="1"/>
</dbReference>
<proteinExistence type="predicted"/>
<dbReference type="GO" id="GO:0016787">
    <property type="term" value="F:hydrolase activity"/>
    <property type="evidence" value="ECO:0007669"/>
    <property type="project" value="UniProtKB-KW"/>
</dbReference>
<evidence type="ECO:0000256" key="1">
    <source>
        <dbReference type="ARBA" id="ARBA00022679"/>
    </source>
</evidence>
<dbReference type="NCBIfam" id="TIGR01488">
    <property type="entry name" value="HAD-SF-IB"/>
    <property type="match status" value="1"/>
</dbReference>
<dbReference type="CDD" id="cd07989">
    <property type="entry name" value="LPLAT_AGPAT-like"/>
    <property type="match status" value="1"/>
</dbReference>
<evidence type="ECO:0000256" key="3">
    <source>
        <dbReference type="SAM" id="Phobius"/>
    </source>
</evidence>
<evidence type="ECO:0000313" key="5">
    <source>
        <dbReference type="EMBL" id="RHW28499.1"/>
    </source>
</evidence>
<feature type="transmembrane region" description="Helical" evidence="3">
    <location>
        <begin position="248"/>
        <end position="267"/>
    </location>
</feature>
<keyword evidence="3" id="KW-0472">Membrane</keyword>
<dbReference type="NCBIfam" id="TIGR01490">
    <property type="entry name" value="HAD-SF-IB-hyp1"/>
    <property type="match status" value="1"/>
</dbReference>
<dbReference type="GO" id="GO:0006654">
    <property type="term" value="P:phosphatidic acid biosynthetic process"/>
    <property type="evidence" value="ECO:0007669"/>
    <property type="project" value="TreeGrafter"/>
</dbReference>
<comment type="caution">
    <text evidence="5">The sequence shown here is derived from an EMBL/GenBank/DDBJ whole genome shotgun (WGS) entry which is preliminary data.</text>
</comment>
<dbReference type="SUPFAM" id="SSF56784">
    <property type="entry name" value="HAD-like"/>
    <property type="match status" value="1"/>
</dbReference>
<dbReference type="InterPro" id="IPR006385">
    <property type="entry name" value="HAD_hydro_SerB1"/>
</dbReference>